<feature type="domain" description="Extradiol ring-cleavage dioxygenase class III enzyme subunit B" evidence="7">
    <location>
        <begin position="23"/>
        <end position="94"/>
    </location>
</feature>
<protein>
    <recommendedName>
        <fullName evidence="7">Extradiol ring-cleavage dioxygenase class III enzyme subunit B domain-containing protein</fullName>
    </recommendedName>
</protein>
<dbReference type="InterPro" id="IPR004183">
    <property type="entry name" value="Xdiol_dOase_suB"/>
</dbReference>
<proteinExistence type="inferred from homology"/>
<feature type="region of interest" description="Disordered" evidence="6">
    <location>
        <begin position="93"/>
        <end position="112"/>
    </location>
</feature>
<evidence type="ECO:0000256" key="1">
    <source>
        <dbReference type="ARBA" id="ARBA00001947"/>
    </source>
</evidence>
<dbReference type="PANTHER" id="PTHR30096">
    <property type="entry name" value="4,5-DOPA DIOXYGENASE EXTRADIOL-LIKE PROTEIN"/>
    <property type="match status" value="1"/>
</dbReference>
<evidence type="ECO:0000256" key="5">
    <source>
        <dbReference type="ARBA" id="ARBA00023002"/>
    </source>
</evidence>
<dbReference type="InterPro" id="IPR014436">
    <property type="entry name" value="Extradiol_dOase_DODA"/>
</dbReference>
<dbReference type="SUPFAM" id="SSF53213">
    <property type="entry name" value="LigB-like"/>
    <property type="match status" value="1"/>
</dbReference>
<organism evidence="8 9">
    <name type="scientific">Actinokineospora globicatena</name>
    <dbReference type="NCBI Taxonomy" id="103729"/>
    <lineage>
        <taxon>Bacteria</taxon>
        <taxon>Bacillati</taxon>
        <taxon>Actinomycetota</taxon>
        <taxon>Actinomycetes</taxon>
        <taxon>Pseudonocardiales</taxon>
        <taxon>Pseudonocardiaceae</taxon>
        <taxon>Actinokineospora</taxon>
    </lineage>
</organism>
<keyword evidence="3" id="KW-0479">Metal-binding</keyword>
<dbReference type="AlphaFoldDB" id="A0A9W6QPB6"/>
<evidence type="ECO:0000256" key="2">
    <source>
        <dbReference type="ARBA" id="ARBA00007581"/>
    </source>
</evidence>
<dbReference type="GO" id="GO:0008270">
    <property type="term" value="F:zinc ion binding"/>
    <property type="evidence" value="ECO:0007669"/>
    <property type="project" value="InterPro"/>
</dbReference>
<dbReference type="Gene3D" id="3.40.830.10">
    <property type="entry name" value="LigB-like"/>
    <property type="match status" value="1"/>
</dbReference>
<evidence type="ECO:0000313" key="8">
    <source>
        <dbReference type="EMBL" id="GLW92154.1"/>
    </source>
</evidence>
<keyword evidence="5" id="KW-0560">Oxidoreductase</keyword>
<name>A0A9W6QPB6_9PSEU</name>
<dbReference type="EMBL" id="BSSD01000004">
    <property type="protein sequence ID" value="GLW92154.1"/>
    <property type="molecule type" value="Genomic_DNA"/>
</dbReference>
<dbReference type="GO" id="GO:0016702">
    <property type="term" value="F:oxidoreductase activity, acting on single donors with incorporation of molecular oxygen, incorporation of two atoms of oxygen"/>
    <property type="evidence" value="ECO:0007669"/>
    <property type="project" value="UniProtKB-ARBA"/>
</dbReference>
<comment type="caution">
    <text evidence="8">The sequence shown here is derived from an EMBL/GenBank/DDBJ whole genome shotgun (WGS) entry which is preliminary data.</text>
</comment>
<keyword evidence="4" id="KW-0862">Zinc</keyword>
<reference evidence="8" key="1">
    <citation type="submission" date="2023-02" db="EMBL/GenBank/DDBJ databases">
        <title>Actinokineospora globicatena NBRC 15670.</title>
        <authorList>
            <person name="Ichikawa N."/>
            <person name="Sato H."/>
            <person name="Tonouchi N."/>
        </authorList>
    </citation>
    <scope>NUCLEOTIDE SEQUENCE</scope>
    <source>
        <strain evidence="8">NBRC 15670</strain>
    </source>
</reference>
<keyword evidence="9" id="KW-1185">Reference proteome</keyword>
<evidence type="ECO:0000259" key="7">
    <source>
        <dbReference type="Pfam" id="PF02900"/>
    </source>
</evidence>
<dbReference type="Proteomes" id="UP001165042">
    <property type="component" value="Unassembled WGS sequence"/>
</dbReference>
<dbReference type="CDD" id="cd07363">
    <property type="entry name" value="45_DOPA_Dioxygenase"/>
    <property type="match status" value="1"/>
</dbReference>
<dbReference type="Pfam" id="PF02900">
    <property type="entry name" value="LigB"/>
    <property type="match status" value="1"/>
</dbReference>
<dbReference type="GO" id="GO:0008198">
    <property type="term" value="F:ferrous iron binding"/>
    <property type="evidence" value="ECO:0007669"/>
    <property type="project" value="InterPro"/>
</dbReference>
<sequence length="154" mass="17091">MTQPVLYLSHGAPPLADDVLWTKQLAAWSAELPKPKAVLIVSAHWEEAPLTIGATETVPLTYDFWGFPQRYYQVRYPAPGAPELAAQVRKLLRTPSTPSPTTRPAASTTARTSRWSRCSRTPTCRSCRSRCRPWTPPPWCRSAANSPRCATKAS</sequence>
<comment type="cofactor">
    <cofactor evidence="1">
        <name>Zn(2+)</name>
        <dbReference type="ChEBI" id="CHEBI:29105"/>
    </cofactor>
</comment>
<evidence type="ECO:0000256" key="4">
    <source>
        <dbReference type="ARBA" id="ARBA00022833"/>
    </source>
</evidence>
<evidence type="ECO:0000313" key="9">
    <source>
        <dbReference type="Proteomes" id="UP001165042"/>
    </source>
</evidence>
<evidence type="ECO:0000256" key="3">
    <source>
        <dbReference type="ARBA" id="ARBA00022723"/>
    </source>
</evidence>
<accession>A0A9W6QPB6</accession>
<dbReference type="PANTHER" id="PTHR30096:SF0">
    <property type="entry name" value="4,5-DOPA DIOXYGENASE EXTRADIOL-LIKE PROTEIN"/>
    <property type="match status" value="1"/>
</dbReference>
<evidence type="ECO:0000256" key="6">
    <source>
        <dbReference type="SAM" id="MobiDB-lite"/>
    </source>
</evidence>
<gene>
    <name evidence="8" type="ORF">Aglo03_29700</name>
</gene>
<comment type="similarity">
    <text evidence="2">Belongs to the DODA-type extradiol aromatic ring-opening dioxygenase family.</text>
</comment>